<keyword evidence="1" id="KW-0560">Oxidoreductase</keyword>
<gene>
    <name evidence="1" type="ORF">GVO57_03480</name>
</gene>
<sequence>MRRGGTLILGGGPAGSAAAIALVQGGIDPSARPLLIERQREMGDAICGGFLSWQSLAALDRLGLTKLRGATLDHLRLFTPRGRADAPLPRPALGVSRRQLDSALLDLATSAGAAVERGVAVARAEGRQLWLADGTQLAADTLLLATGKHDLRGHGRPRDDADPSLGLRVRLGPAAGLSRLVGSAIELHLFDRGYAGLSLQEDGSANLCLALRKSRLIETGGPAGLLAAIGRESPALADRIAHLAPGQPIDAIAAVPYGWRTGRTTPGIFRLGDQCGVIPSLAGEGMGIALASGIAAARALTAGHGAEQFQAGFAARTRRPILVARTVLMVAERPSLAPALLALTRLAPGLAGLVARATRIGA</sequence>
<dbReference type="PRINTS" id="PR00368">
    <property type="entry name" value="FADPNR"/>
</dbReference>
<name>A0A7Z2NUI4_9SPHN</name>
<proteinExistence type="predicted"/>
<dbReference type="RefSeq" id="WP_160591881.1">
    <property type="nucleotide sequence ID" value="NZ_CP047895.1"/>
</dbReference>
<protein>
    <submittedName>
        <fullName evidence="1">FAD-binding monooxygenase</fullName>
    </submittedName>
</protein>
<accession>A0A7Z2NUI4</accession>
<reference evidence="1 2" key="1">
    <citation type="submission" date="2020-01" db="EMBL/GenBank/DDBJ databases">
        <title>Sphingomonas sp. C33 whole genome sequece.</title>
        <authorList>
            <person name="Park C."/>
        </authorList>
    </citation>
    <scope>NUCLEOTIDE SEQUENCE [LARGE SCALE GENOMIC DNA]</scope>
    <source>
        <strain evidence="1 2">C33</strain>
    </source>
</reference>
<keyword evidence="2" id="KW-1185">Reference proteome</keyword>
<dbReference type="EMBL" id="CP047895">
    <property type="protein sequence ID" value="QHL90063.1"/>
    <property type="molecule type" value="Genomic_DNA"/>
</dbReference>
<evidence type="ECO:0000313" key="2">
    <source>
        <dbReference type="Proteomes" id="UP000464468"/>
    </source>
</evidence>
<dbReference type="PANTHER" id="PTHR42685:SF22">
    <property type="entry name" value="CONDITIONED MEDIUM FACTOR RECEPTOR 1"/>
    <property type="match status" value="1"/>
</dbReference>
<evidence type="ECO:0000313" key="1">
    <source>
        <dbReference type="EMBL" id="QHL90063.1"/>
    </source>
</evidence>
<keyword evidence="1" id="KW-0503">Monooxygenase</keyword>
<dbReference type="Gene3D" id="3.50.50.60">
    <property type="entry name" value="FAD/NAD(P)-binding domain"/>
    <property type="match status" value="1"/>
</dbReference>
<dbReference type="SUPFAM" id="SSF51905">
    <property type="entry name" value="FAD/NAD(P)-binding domain"/>
    <property type="match status" value="1"/>
</dbReference>
<dbReference type="AlphaFoldDB" id="A0A7Z2NUI4"/>
<dbReference type="KEGG" id="schy:GVO57_03480"/>
<dbReference type="InterPro" id="IPR036188">
    <property type="entry name" value="FAD/NAD-bd_sf"/>
</dbReference>
<dbReference type="Proteomes" id="UP000464468">
    <property type="component" value="Chromosome"/>
</dbReference>
<organism evidence="1 2">
    <name type="scientific">Sphingomonas changnyeongensis</name>
    <dbReference type="NCBI Taxonomy" id="2698679"/>
    <lineage>
        <taxon>Bacteria</taxon>
        <taxon>Pseudomonadati</taxon>
        <taxon>Pseudomonadota</taxon>
        <taxon>Alphaproteobacteria</taxon>
        <taxon>Sphingomonadales</taxon>
        <taxon>Sphingomonadaceae</taxon>
        <taxon>Sphingomonas</taxon>
    </lineage>
</organism>
<dbReference type="GO" id="GO:0004497">
    <property type="term" value="F:monooxygenase activity"/>
    <property type="evidence" value="ECO:0007669"/>
    <property type="project" value="UniProtKB-KW"/>
</dbReference>
<dbReference type="PANTHER" id="PTHR42685">
    <property type="entry name" value="GERANYLGERANYL DIPHOSPHATE REDUCTASE"/>
    <property type="match status" value="1"/>
</dbReference>
<dbReference type="InterPro" id="IPR050407">
    <property type="entry name" value="Geranylgeranyl_reductase"/>
</dbReference>